<dbReference type="Proteomes" id="UP000198767">
    <property type="component" value="Unassembled WGS sequence"/>
</dbReference>
<dbReference type="AlphaFoldDB" id="A0A1G5RCS1"/>
<evidence type="ECO:0000313" key="1">
    <source>
        <dbReference type="EMBL" id="SCZ71658.1"/>
    </source>
</evidence>
<gene>
    <name evidence="1" type="ORF">SAMN04488118_11278</name>
</gene>
<dbReference type="Pfam" id="PF11836">
    <property type="entry name" value="Phage_TAC_11"/>
    <property type="match status" value="1"/>
</dbReference>
<evidence type="ECO:0000313" key="2">
    <source>
        <dbReference type="Proteomes" id="UP000198767"/>
    </source>
</evidence>
<accession>A0A1G5RCS1</accession>
<keyword evidence="2" id="KW-1185">Reference proteome</keyword>
<dbReference type="RefSeq" id="WP_090220726.1">
    <property type="nucleotide sequence ID" value="NZ_CANMPF010000012.1"/>
</dbReference>
<dbReference type="EMBL" id="FMWG01000012">
    <property type="protein sequence ID" value="SCZ71658.1"/>
    <property type="molecule type" value="Genomic_DNA"/>
</dbReference>
<name>A0A1G5RCS1_9RHOB</name>
<proteinExistence type="predicted"/>
<dbReference type="InterPro" id="IPR021791">
    <property type="entry name" value="Phage_TAC_11"/>
</dbReference>
<dbReference type="STRING" id="1156985.SAMN04488118_11278"/>
<protein>
    <submittedName>
        <fullName evidence="1">Phage tail tube protein, GTA-gp10</fullName>
    </submittedName>
</protein>
<reference evidence="1 2" key="1">
    <citation type="submission" date="2016-10" db="EMBL/GenBank/DDBJ databases">
        <authorList>
            <person name="de Groot N.N."/>
        </authorList>
    </citation>
    <scope>NUCLEOTIDE SEQUENCE [LARGE SCALE GENOMIC DNA]</scope>
    <source>
        <strain evidence="1 2">U95</strain>
    </source>
</reference>
<organism evidence="1 2">
    <name type="scientific">Epibacterium ulvae</name>
    <dbReference type="NCBI Taxonomy" id="1156985"/>
    <lineage>
        <taxon>Bacteria</taxon>
        <taxon>Pseudomonadati</taxon>
        <taxon>Pseudomonadota</taxon>
        <taxon>Alphaproteobacteria</taxon>
        <taxon>Rhodobacterales</taxon>
        <taxon>Roseobacteraceae</taxon>
        <taxon>Epibacterium</taxon>
    </lineage>
</organism>
<sequence>MVNPHRGEVELILNGDPYVLRLTLGALAELEEDLEAKDLFSLIQRFESQSFCTRDLMALLLAGLRGGGADLSARDLANAEIAGGAMAATRVAAQLLARAFT</sequence>